<dbReference type="EMBL" id="JBBBZM010000004">
    <property type="protein sequence ID" value="KAL0640368.1"/>
    <property type="molecule type" value="Genomic_DNA"/>
</dbReference>
<keyword evidence="2" id="KW-1185">Reference proteome</keyword>
<evidence type="ECO:0000313" key="2">
    <source>
        <dbReference type="Proteomes" id="UP001447188"/>
    </source>
</evidence>
<sequence length="78" mass="8658">MTRVRTGIHAICLTTPNHTVYQRAYTLAMVIARKTNVCMRTLRLTPLLLFAAPSLSMDTATRAQTVQNDTYGSVQNST</sequence>
<protein>
    <submittedName>
        <fullName evidence="1">Uncharacterized protein</fullName>
    </submittedName>
</protein>
<organism evidence="1 2">
    <name type="scientific">Discina gigas</name>
    <dbReference type="NCBI Taxonomy" id="1032678"/>
    <lineage>
        <taxon>Eukaryota</taxon>
        <taxon>Fungi</taxon>
        <taxon>Dikarya</taxon>
        <taxon>Ascomycota</taxon>
        <taxon>Pezizomycotina</taxon>
        <taxon>Pezizomycetes</taxon>
        <taxon>Pezizales</taxon>
        <taxon>Discinaceae</taxon>
        <taxon>Discina</taxon>
    </lineage>
</organism>
<accession>A0ABR3GWX6</accession>
<name>A0ABR3GWX6_9PEZI</name>
<reference evidence="1 2" key="1">
    <citation type="submission" date="2024-02" db="EMBL/GenBank/DDBJ databases">
        <title>Discinaceae phylogenomics.</title>
        <authorList>
            <person name="Dirks A.C."/>
            <person name="James T.Y."/>
        </authorList>
    </citation>
    <scope>NUCLEOTIDE SEQUENCE [LARGE SCALE GENOMIC DNA]</scope>
    <source>
        <strain evidence="1 2">ACD0624</strain>
    </source>
</reference>
<gene>
    <name evidence="1" type="ORF">Q9L58_000650</name>
</gene>
<proteinExistence type="predicted"/>
<evidence type="ECO:0000313" key="1">
    <source>
        <dbReference type="EMBL" id="KAL0640368.1"/>
    </source>
</evidence>
<comment type="caution">
    <text evidence="1">The sequence shown here is derived from an EMBL/GenBank/DDBJ whole genome shotgun (WGS) entry which is preliminary data.</text>
</comment>
<dbReference type="Proteomes" id="UP001447188">
    <property type="component" value="Unassembled WGS sequence"/>
</dbReference>